<dbReference type="PANTHER" id="PTHR46018:SF2">
    <property type="entry name" value="ZINC PHOSPHODIESTERASE ELAC PROTEIN 1"/>
    <property type="match status" value="1"/>
</dbReference>
<proteinExistence type="predicted"/>
<dbReference type="Gene3D" id="3.40.50.10240">
    <property type="entry name" value="Thiamin pyrophosphokinase, catalytic domain"/>
    <property type="match status" value="1"/>
</dbReference>
<keyword evidence="1" id="KW-0808">Transferase</keyword>
<dbReference type="GO" id="GO:0042781">
    <property type="term" value="F:3'-tRNA processing endoribonuclease activity"/>
    <property type="evidence" value="ECO:0007669"/>
    <property type="project" value="TreeGrafter"/>
</dbReference>
<dbReference type="SMART" id="SM00983">
    <property type="entry name" value="TPK_B1_binding"/>
    <property type="match status" value="1"/>
</dbReference>
<reference evidence="7 8" key="1">
    <citation type="journal article" date="2018" name="Mol. Biol. Evol.">
        <title>Broad Genomic Sampling Reveals a Smut Pathogenic Ancestry of the Fungal Clade Ustilaginomycotina.</title>
        <authorList>
            <person name="Kijpornyongpan T."/>
            <person name="Mondo S.J."/>
            <person name="Barry K."/>
            <person name="Sandor L."/>
            <person name="Lee J."/>
            <person name="Lipzen A."/>
            <person name="Pangilinan J."/>
            <person name="LaButti K."/>
            <person name="Hainaut M."/>
            <person name="Henrissat B."/>
            <person name="Grigoriev I.V."/>
            <person name="Spatafora J.W."/>
            <person name="Aime M.C."/>
        </authorList>
    </citation>
    <scope>NUCLEOTIDE SEQUENCE [LARGE SCALE GENOMIC DNA]</scope>
    <source>
        <strain evidence="7 8">MCA 3645</strain>
    </source>
</reference>
<dbReference type="InParanoid" id="A0A317XK17"/>
<evidence type="ECO:0000256" key="5">
    <source>
        <dbReference type="SAM" id="MobiDB-lite"/>
    </source>
</evidence>
<dbReference type="Proteomes" id="UP000246740">
    <property type="component" value="Unassembled WGS sequence"/>
</dbReference>
<dbReference type="EMBL" id="KZ819199">
    <property type="protein sequence ID" value="PWY98197.1"/>
    <property type="molecule type" value="Genomic_DNA"/>
</dbReference>
<protein>
    <recommendedName>
        <fullName evidence="6">Thiamin pyrophosphokinase thiamin-binding domain-containing protein</fullName>
    </recommendedName>
</protein>
<evidence type="ECO:0000259" key="6">
    <source>
        <dbReference type="SMART" id="SM00983"/>
    </source>
</evidence>
<keyword evidence="2" id="KW-0547">Nucleotide-binding</keyword>
<evidence type="ECO:0000256" key="3">
    <source>
        <dbReference type="ARBA" id="ARBA00022777"/>
    </source>
</evidence>
<keyword evidence="4" id="KW-0067">ATP-binding</keyword>
<dbReference type="Gene3D" id="3.60.15.10">
    <property type="entry name" value="Ribonuclease Z/Hydroxyacylglutathione hydrolase-like"/>
    <property type="match status" value="1"/>
</dbReference>
<evidence type="ECO:0000313" key="8">
    <source>
        <dbReference type="Proteomes" id="UP000246740"/>
    </source>
</evidence>
<evidence type="ECO:0000313" key="7">
    <source>
        <dbReference type="EMBL" id="PWY98197.1"/>
    </source>
</evidence>
<dbReference type="PANTHER" id="PTHR46018">
    <property type="entry name" value="ZINC PHOSPHODIESTERASE ELAC PROTEIN 1"/>
    <property type="match status" value="1"/>
</dbReference>
<dbReference type="FunFam" id="2.60.120.320:FF:000001">
    <property type="entry name" value="Thiamine pyrophosphokinase"/>
    <property type="match status" value="1"/>
</dbReference>
<dbReference type="GO" id="GO:0016301">
    <property type="term" value="F:kinase activity"/>
    <property type="evidence" value="ECO:0007669"/>
    <property type="project" value="UniProtKB-KW"/>
</dbReference>
<dbReference type="GO" id="GO:0005524">
    <property type="term" value="F:ATP binding"/>
    <property type="evidence" value="ECO:0007669"/>
    <property type="project" value="UniProtKB-KW"/>
</dbReference>
<accession>A0A317XK17</accession>
<dbReference type="SUPFAM" id="SSF63999">
    <property type="entry name" value="Thiamin pyrophosphokinase, catalytic domain"/>
    <property type="match status" value="1"/>
</dbReference>
<evidence type="ECO:0000256" key="4">
    <source>
        <dbReference type="ARBA" id="ARBA00022840"/>
    </source>
</evidence>
<dbReference type="InterPro" id="IPR006282">
    <property type="entry name" value="Thi_PPkinase"/>
</dbReference>
<organism evidence="7 8">
    <name type="scientific">Testicularia cyperi</name>
    <dbReference type="NCBI Taxonomy" id="1882483"/>
    <lineage>
        <taxon>Eukaryota</taxon>
        <taxon>Fungi</taxon>
        <taxon>Dikarya</taxon>
        <taxon>Basidiomycota</taxon>
        <taxon>Ustilaginomycotina</taxon>
        <taxon>Ustilaginomycetes</taxon>
        <taxon>Ustilaginales</taxon>
        <taxon>Anthracoideaceae</taxon>
        <taxon>Testicularia</taxon>
    </lineage>
</organism>
<dbReference type="InterPro" id="IPR036371">
    <property type="entry name" value="TPK_B1-bd_sf"/>
</dbReference>
<keyword evidence="3" id="KW-0418">Kinase</keyword>
<name>A0A317XK17_9BASI</name>
<dbReference type="GO" id="GO:0006772">
    <property type="term" value="P:thiamine metabolic process"/>
    <property type="evidence" value="ECO:0007669"/>
    <property type="project" value="InterPro"/>
</dbReference>
<dbReference type="InterPro" id="IPR036866">
    <property type="entry name" value="RibonucZ/Hydroxyglut_hydro"/>
</dbReference>
<dbReference type="GO" id="GO:0005634">
    <property type="term" value="C:nucleus"/>
    <property type="evidence" value="ECO:0007669"/>
    <property type="project" value="TreeGrafter"/>
</dbReference>
<dbReference type="SUPFAM" id="SSF56281">
    <property type="entry name" value="Metallo-hydrolase/oxidoreductase"/>
    <property type="match status" value="1"/>
</dbReference>
<dbReference type="GO" id="GO:0009229">
    <property type="term" value="P:thiamine diphosphate biosynthetic process"/>
    <property type="evidence" value="ECO:0007669"/>
    <property type="project" value="InterPro"/>
</dbReference>
<dbReference type="Pfam" id="PF23023">
    <property type="entry name" value="Anti-Pycsar_Apyc1"/>
    <property type="match status" value="1"/>
</dbReference>
<dbReference type="Pfam" id="PF04265">
    <property type="entry name" value="TPK_B1_binding"/>
    <property type="match status" value="1"/>
</dbReference>
<feature type="region of interest" description="Disordered" evidence="5">
    <location>
        <begin position="392"/>
        <end position="414"/>
    </location>
</feature>
<dbReference type="OrthoDB" id="527344at2759"/>
<dbReference type="InterPro" id="IPR007373">
    <property type="entry name" value="Thiamin_PyroPKinase_B1-bd"/>
</dbReference>
<dbReference type="GO" id="GO:0030975">
    <property type="term" value="F:thiamine binding"/>
    <property type="evidence" value="ECO:0007669"/>
    <property type="project" value="InterPro"/>
</dbReference>
<dbReference type="Pfam" id="PF04263">
    <property type="entry name" value="TPK_catalytic"/>
    <property type="match status" value="1"/>
</dbReference>
<feature type="domain" description="Thiamin pyrophosphokinase thiamin-binding" evidence="6">
    <location>
        <begin position="703"/>
        <end position="773"/>
    </location>
</feature>
<dbReference type="InterPro" id="IPR007371">
    <property type="entry name" value="TPK_catalytic"/>
</dbReference>
<keyword evidence="8" id="KW-1185">Reference proteome</keyword>
<feature type="compositionally biased region" description="Polar residues" evidence="5">
    <location>
        <begin position="400"/>
        <end position="409"/>
    </location>
</feature>
<gene>
    <name evidence="7" type="ORF">BCV70DRAFT_201987</name>
</gene>
<dbReference type="STRING" id="1882483.A0A317XK17"/>
<sequence length="785" mass="85795">MTPPRMSLRFLGTSSMPNSTRNYSSLLFKVDQHTVMIDCGESTQRQLQSRYVGGDERLTNIRTILVTHLHADHVLGIVPMLMSMLGPGPTDPSASQSSQARIEIFGPKGLRALIRTTLTLCYSQLSDKYVVHEFVWPSAEHIPKEQPHCLLDQLSRPIPQLPPHDAELETGRDIFIDAHSFSWPRFHSFQASQHSPRIHISAAPISHRCPTLGYVFEEEASSSPVSSAVIDLIKQNGPQLLATRGIRHPLSLLSTLVGKRQSLELPDGSQLHPPPLDIPGRKVTVLGDTKDGTGGFTQAQLELGYGLPALAIDTDVLVHESTNIALPGHLNRNGKADTFEGVAERAASRGHSVPQVAGQFAALVRAKRLILNHFSTKYPSPPHYLLDTSGVRATDDVEESSGQPRSGSQLGEPERKALVIKEFERQAHVAWREAVGPAASSSFETFASFDGFLFEVPPNAPQPGWQDAIVTSPFKRPLEAVASKTAGESTIKTSAAIWDPSPYLLRSANVSSPVGKVPPHAIILLNSPIDEVQRGHFVRLWESAALRLCADGAANRLLDAFGRDAFVSSARKDAMSLPHSILGDLDSIRPDVQAFFEQLGVKVHKRPSQYATDLQKCVQEVEDTEMTISDEQDLTLIIYGGLAGRLDQSIHTLHVLWQLAPGVVDLGGVEDPGSKDERGGKLRKRRRTFAIGDGSVAWLLPAGKHKLRMAREVMGKTCGILPLSVGTEGARVSTKGLEWNLDGQVTTLGGFLSTSNHVQDEEGRVELETDQPVYWTVELKPRRTA</sequence>
<dbReference type="SUPFAM" id="SSF63862">
    <property type="entry name" value="Thiamin pyrophosphokinase, substrate-binding domain"/>
    <property type="match status" value="1"/>
</dbReference>
<dbReference type="Gene3D" id="2.60.120.320">
    <property type="entry name" value="Thiamin pyrophosphokinase, thiamin-binding domain"/>
    <property type="match status" value="1"/>
</dbReference>
<dbReference type="GO" id="GO:0004788">
    <property type="term" value="F:thiamine diphosphokinase activity"/>
    <property type="evidence" value="ECO:0007669"/>
    <property type="project" value="InterPro"/>
</dbReference>
<dbReference type="AlphaFoldDB" id="A0A317XK17"/>
<dbReference type="InterPro" id="IPR036759">
    <property type="entry name" value="TPK_catalytic_sf"/>
</dbReference>
<dbReference type="CDD" id="cd07995">
    <property type="entry name" value="TPK"/>
    <property type="match status" value="1"/>
</dbReference>
<evidence type="ECO:0000256" key="1">
    <source>
        <dbReference type="ARBA" id="ARBA00022679"/>
    </source>
</evidence>
<evidence type="ECO:0000256" key="2">
    <source>
        <dbReference type="ARBA" id="ARBA00022741"/>
    </source>
</evidence>